<evidence type="ECO:0000313" key="2">
    <source>
        <dbReference type="Proteomes" id="UP000627521"/>
    </source>
</evidence>
<accession>A0ABR8LSH0</accession>
<dbReference type="RefSeq" id="WP_191099538.1">
    <property type="nucleotide sequence ID" value="NZ_JACXXF010000003.1"/>
</dbReference>
<keyword evidence="2" id="KW-1185">Reference proteome</keyword>
<proteinExistence type="predicted"/>
<protein>
    <submittedName>
        <fullName evidence="1">GLPGLI family protein</fullName>
    </submittedName>
</protein>
<sequence>MKYILIFLLCFAYQGISQNKINKVTYNRVVNLEAIKENLKDDFSESSLKKIVEGADKNKHLSYSLVFDANQSYFTLNDIKITLDSDNEQNELNKLIKRAKHQKYYVNLKENRTLYAMTMGGEKLLVVDSTKQLNWKLTKDYKKIGDYTCFKAQLLNGSEVLAYKDGIAIEAWYTPQIPVPFGPLQFEGLPGLILEVNVGNNTYFASEIKFDVDHKIEQPTEGKEVQRKTFFSEIKANLEARIKRAKQSRQ</sequence>
<dbReference type="EMBL" id="JACXXH010000003">
    <property type="protein sequence ID" value="MBD3863151.1"/>
    <property type="molecule type" value="Genomic_DNA"/>
</dbReference>
<dbReference type="Proteomes" id="UP000627521">
    <property type="component" value="Unassembled WGS sequence"/>
</dbReference>
<dbReference type="NCBIfam" id="TIGR01200">
    <property type="entry name" value="GLPGLI"/>
    <property type="match status" value="1"/>
</dbReference>
<gene>
    <name evidence="1" type="ORF">IEG06_06785</name>
</gene>
<reference evidence="1 2" key="1">
    <citation type="submission" date="2020-09" db="EMBL/GenBank/DDBJ databases">
        <title>Bacillus nautilus sp. nov., Chryseoglobus crepusculi sp. nov, and Psychrobacter noctis sp. nov., isolated from deep-sea sponges from the equatorial Atlantic.</title>
        <authorList>
            <person name="Stennett H.L."/>
            <person name="Williams S.E."/>
        </authorList>
    </citation>
    <scope>NUCLEOTIDE SEQUENCE [LARGE SCALE GENOMIC DNA]</scope>
    <source>
        <strain evidence="1 2">28M-24</strain>
    </source>
</reference>
<comment type="caution">
    <text evidence="1">The sequence shown here is derived from an EMBL/GenBank/DDBJ whole genome shotgun (WGS) entry which is preliminary data.</text>
</comment>
<name>A0ABR8LSH0_9FLAO</name>
<evidence type="ECO:0000313" key="1">
    <source>
        <dbReference type="EMBL" id="MBD3863151.1"/>
    </source>
</evidence>
<organism evidence="1 2">
    <name type="scientific">Olleya marilimosa</name>
    <dbReference type="NCBI Taxonomy" id="272164"/>
    <lineage>
        <taxon>Bacteria</taxon>
        <taxon>Pseudomonadati</taxon>
        <taxon>Bacteroidota</taxon>
        <taxon>Flavobacteriia</taxon>
        <taxon>Flavobacteriales</taxon>
        <taxon>Flavobacteriaceae</taxon>
    </lineage>
</organism>
<dbReference type="InterPro" id="IPR005901">
    <property type="entry name" value="GLPGLI"/>
</dbReference>
<dbReference type="Pfam" id="PF09697">
    <property type="entry name" value="Porph_ging"/>
    <property type="match status" value="1"/>
</dbReference>